<evidence type="ECO:0000256" key="2">
    <source>
        <dbReference type="SAM" id="Phobius"/>
    </source>
</evidence>
<evidence type="ECO:0000256" key="1">
    <source>
        <dbReference type="SAM" id="MobiDB-lite"/>
    </source>
</evidence>
<name>A0A2A3JYW2_9RHOB</name>
<dbReference type="AlphaFoldDB" id="A0A2A3JYW2"/>
<dbReference type="EMBL" id="NTHN01000107">
    <property type="protein sequence ID" value="PBD19674.1"/>
    <property type="molecule type" value="Genomic_DNA"/>
</dbReference>
<keyword evidence="2" id="KW-1133">Transmembrane helix</keyword>
<protein>
    <submittedName>
        <fullName evidence="3">Uncharacterized protein</fullName>
    </submittedName>
</protein>
<comment type="caution">
    <text evidence="3">The sequence shown here is derived from an EMBL/GenBank/DDBJ whole genome shotgun (WGS) entry which is preliminary data.</text>
</comment>
<keyword evidence="2" id="KW-0812">Transmembrane</keyword>
<feature type="region of interest" description="Disordered" evidence="1">
    <location>
        <begin position="11"/>
        <end position="40"/>
    </location>
</feature>
<keyword evidence="2" id="KW-0472">Membrane</keyword>
<feature type="transmembrane region" description="Helical" evidence="2">
    <location>
        <begin position="45"/>
        <end position="66"/>
    </location>
</feature>
<feature type="transmembrane region" description="Helical" evidence="2">
    <location>
        <begin position="72"/>
        <end position="92"/>
    </location>
</feature>
<gene>
    <name evidence="3" type="ORF">CLG85_08090</name>
</gene>
<accession>A0A2A3JYW2</accession>
<reference evidence="3" key="1">
    <citation type="submission" date="2017-09" db="EMBL/GenBank/DDBJ databases">
        <title>Yangia sp. SAOS 153D whole genome sequencing.</title>
        <authorList>
            <person name="Verma A."/>
            <person name="Krishnamurthi S."/>
        </authorList>
    </citation>
    <scope>NUCLEOTIDE SEQUENCE [LARGE SCALE GENOMIC DNA]</scope>
    <source>
        <strain evidence="3">SAOS 153D</strain>
    </source>
</reference>
<organism evidence="3">
    <name type="scientific">Alloyangia mangrovi</name>
    <dbReference type="NCBI Taxonomy" id="1779329"/>
    <lineage>
        <taxon>Bacteria</taxon>
        <taxon>Pseudomonadati</taxon>
        <taxon>Pseudomonadota</taxon>
        <taxon>Alphaproteobacteria</taxon>
        <taxon>Rhodobacterales</taxon>
        <taxon>Roseobacteraceae</taxon>
        <taxon>Alloyangia</taxon>
    </lineage>
</organism>
<sequence>MPLNALERRLRLTRGRGSADRSQTSPMDKQAEKPPRRDRQHVRQAILIISCALTAIFYAWLISFFVGFSLGAVAWIGIAFLGALAGFFLSVIL</sequence>
<proteinExistence type="predicted"/>
<evidence type="ECO:0000313" key="3">
    <source>
        <dbReference type="EMBL" id="PBD19674.1"/>
    </source>
</evidence>